<dbReference type="InterPro" id="IPR006655">
    <property type="entry name" value="Mopterin_OxRdtase_prok_CS"/>
</dbReference>
<dbReference type="PROSITE" id="PS51318">
    <property type="entry name" value="TAT"/>
    <property type="match status" value="1"/>
</dbReference>
<feature type="binding site" evidence="9">
    <location>
        <position position="512"/>
    </location>
    <ligand>
        <name>Mo-bis(molybdopterin guanine dinucleotide)</name>
        <dbReference type="ChEBI" id="CHEBI:60539"/>
    </ligand>
</feature>
<dbReference type="PROSITE" id="PS50206">
    <property type="entry name" value="RHODANESE_3"/>
    <property type="match status" value="1"/>
</dbReference>
<evidence type="ECO:0000256" key="3">
    <source>
        <dbReference type="ARBA" id="ARBA00011885"/>
    </source>
</evidence>
<feature type="binding site" evidence="9">
    <location>
        <position position="404"/>
    </location>
    <ligand>
        <name>Mo-bis(molybdopterin guanine dinucleotide)</name>
        <dbReference type="ChEBI" id="CHEBI:60539"/>
    </ligand>
</feature>
<keyword evidence="7" id="KW-0574">Periplasm</keyword>
<dbReference type="NCBIfam" id="TIGR00509">
    <property type="entry name" value="bisC_fam"/>
    <property type="match status" value="1"/>
</dbReference>
<keyword evidence="8" id="KW-0560">Oxidoreductase</keyword>
<feature type="chain" id="PRO_5003587905" description="trimethylamine-N-oxide reductase" evidence="10">
    <location>
        <begin position="26"/>
        <end position="862"/>
    </location>
</feature>
<dbReference type="GO" id="GO:0030151">
    <property type="term" value="F:molybdenum ion binding"/>
    <property type="evidence" value="ECO:0007669"/>
    <property type="project" value="TreeGrafter"/>
</dbReference>
<evidence type="ECO:0000256" key="7">
    <source>
        <dbReference type="ARBA" id="ARBA00022764"/>
    </source>
</evidence>
<evidence type="ECO:0000256" key="4">
    <source>
        <dbReference type="ARBA" id="ARBA00022505"/>
    </source>
</evidence>
<name>H3KD63_9BURK</name>
<accession>H3KD63</accession>
<feature type="binding site" evidence="9">
    <location>
        <position position="817"/>
    </location>
    <ligand>
        <name>Mo-bis(molybdopterin guanine dinucleotide)</name>
        <dbReference type="ChEBI" id="CHEBI:60539"/>
    </ligand>
</feature>
<dbReference type="InterPro" id="IPR041460">
    <property type="entry name" value="Molybdopterin_N"/>
</dbReference>
<evidence type="ECO:0000256" key="6">
    <source>
        <dbReference type="ARBA" id="ARBA00022729"/>
    </source>
</evidence>
<comment type="cofactor">
    <cofactor evidence="9">
        <name>Mo-bis(molybdopterin guanine dinucleotide)</name>
        <dbReference type="ChEBI" id="CHEBI:60539"/>
    </cofactor>
    <text evidence="9">Binds 1 molybdenum-bis(molybdopterin guanine dinucleotide) (Mo-bis-MGD) cofactor per subunit.</text>
</comment>
<dbReference type="GO" id="GO:0050626">
    <property type="term" value="F:trimethylamine-N-oxide reductase (cytochrome c) activity"/>
    <property type="evidence" value="ECO:0007669"/>
    <property type="project" value="UniProtKB-EC"/>
</dbReference>
<dbReference type="SUPFAM" id="SSF50692">
    <property type="entry name" value="ADC-like"/>
    <property type="match status" value="1"/>
</dbReference>
<dbReference type="Gene3D" id="3.90.55.10">
    <property type="entry name" value="Dimethylsulfoxide Reductase, domain 3"/>
    <property type="match status" value="1"/>
</dbReference>
<comment type="similarity">
    <text evidence="2">Belongs to the prokaryotic molybdopterin-containing oxidoreductase family.</text>
</comment>
<dbReference type="Gene3D" id="2.40.40.20">
    <property type="match status" value="1"/>
</dbReference>
<dbReference type="PROSITE" id="PS00490">
    <property type="entry name" value="MOLYBDOPTERIN_PROK_2"/>
    <property type="match status" value="1"/>
</dbReference>
<gene>
    <name evidence="12" type="ORF">HMPREF9440_00669</name>
</gene>
<proteinExistence type="inferred from homology"/>
<organism evidence="12 13">
    <name type="scientific">Sutterella parvirubra YIT 11816</name>
    <dbReference type="NCBI Taxonomy" id="762967"/>
    <lineage>
        <taxon>Bacteria</taxon>
        <taxon>Pseudomonadati</taxon>
        <taxon>Pseudomonadota</taxon>
        <taxon>Betaproteobacteria</taxon>
        <taxon>Burkholderiales</taxon>
        <taxon>Sutterellaceae</taxon>
        <taxon>Sutterella</taxon>
    </lineage>
</organism>
<feature type="binding site" evidence="9">
    <location>
        <position position="192"/>
    </location>
    <ligand>
        <name>Mo-bis(molybdopterin guanine dinucleotide)</name>
        <dbReference type="ChEBI" id="CHEBI:60539"/>
    </ligand>
</feature>
<evidence type="ECO:0000256" key="5">
    <source>
        <dbReference type="ARBA" id="ARBA00022723"/>
    </source>
</evidence>
<reference evidence="12 13" key="1">
    <citation type="submission" date="2011-11" db="EMBL/GenBank/DDBJ databases">
        <authorList>
            <person name="Weinstock G."/>
            <person name="Sodergren E."/>
            <person name="Clifton S."/>
            <person name="Fulton L."/>
            <person name="Fulton B."/>
            <person name="Courtney L."/>
            <person name="Fronick C."/>
            <person name="Harrison M."/>
            <person name="Strong C."/>
            <person name="Farmer C."/>
            <person name="Delahaunty K."/>
            <person name="Markovic C."/>
            <person name="Hall O."/>
            <person name="Minx P."/>
            <person name="Tomlinson C."/>
            <person name="Mitreva M."/>
            <person name="Hou S."/>
            <person name="Chen J."/>
            <person name="Wollam A."/>
            <person name="Pepin K.H."/>
            <person name="Johnson M."/>
            <person name="Bhonagiri V."/>
            <person name="Zhang X."/>
            <person name="Suruliraj S."/>
            <person name="Warren W."/>
            <person name="Chinwalla A."/>
            <person name="Mardis E.R."/>
            <person name="Wilson R.K."/>
        </authorList>
    </citation>
    <scope>NUCLEOTIDE SEQUENCE [LARGE SCALE GENOMIC DNA]</scope>
    <source>
        <strain evidence="12 13">YIT 11816</strain>
    </source>
</reference>
<evidence type="ECO:0000256" key="1">
    <source>
        <dbReference type="ARBA" id="ARBA00004418"/>
    </source>
</evidence>
<feature type="binding site" evidence="9">
    <location>
        <position position="589"/>
    </location>
    <ligand>
        <name>Mo-bis(molybdopterin guanine dinucleotide)</name>
        <dbReference type="ChEBI" id="CHEBI:60539"/>
    </ligand>
</feature>
<dbReference type="InterPro" id="IPR006656">
    <property type="entry name" value="Mopterin_OxRdtase"/>
</dbReference>
<evidence type="ECO:0000259" key="11">
    <source>
        <dbReference type="PROSITE" id="PS50206"/>
    </source>
</evidence>
<dbReference type="OrthoDB" id="9815647at2"/>
<feature type="binding site" evidence="9">
    <location>
        <position position="559"/>
    </location>
    <ligand>
        <name>Mo-bis(molybdopterin guanine dinucleotide)</name>
        <dbReference type="ChEBI" id="CHEBI:60539"/>
    </ligand>
</feature>
<dbReference type="Pfam" id="PF01568">
    <property type="entry name" value="Molydop_binding"/>
    <property type="match status" value="1"/>
</dbReference>
<evidence type="ECO:0000313" key="12">
    <source>
        <dbReference type="EMBL" id="EHY31946.1"/>
    </source>
</evidence>
<keyword evidence="4 9" id="KW-0500">Molybdenum</keyword>
<comment type="subcellular location">
    <subcellularLocation>
        <location evidence="1">Periplasm</location>
    </subcellularLocation>
</comment>
<dbReference type="STRING" id="762967.HMPREF9440_00669"/>
<dbReference type="Pfam" id="PF18364">
    <property type="entry name" value="Molybdopterin_N"/>
    <property type="match status" value="1"/>
</dbReference>
<dbReference type="Pfam" id="PF00384">
    <property type="entry name" value="Molybdopterin"/>
    <property type="match status" value="1"/>
</dbReference>
<dbReference type="GO" id="GO:0009055">
    <property type="term" value="F:electron transfer activity"/>
    <property type="evidence" value="ECO:0007669"/>
    <property type="project" value="TreeGrafter"/>
</dbReference>
<dbReference type="AlphaFoldDB" id="H3KD63"/>
<feature type="domain" description="Rhodanese" evidence="11">
    <location>
        <begin position="182"/>
        <end position="227"/>
    </location>
</feature>
<dbReference type="InterPro" id="IPR006657">
    <property type="entry name" value="MoPterin_dinucl-bd_dom"/>
</dbReference>
<evidence type="ECO:0000313" key="13">
    <source>
        <dbReference type="Proteomes" id="UP000004956"/>
    </source>
</evidence>
<dbReference type="PATRIC" id="fig|762967.3.peg.544"/>
<dbReference type="PANTHER" id="PTHR43742:SF10">
    <property type="entry name" value="TRIMETHYLAMINE-N-OXIDE REDUCTASE 2"/>
    <property type="match status" value="1"/>
</dbReference>
<sequence>MSINRRNLFKLGTAAGLLPAGAVFAAPAGKNLTAAATETAAEAASGIKTLKGGVTMGAPLPGISELDLSKTFEPGKSVLNDGVVMNASHWGIGRVHVKGGRIERIEPFEKDHAPSMQLQGIAQQPYNRARIRYPMVRESYLKKGWKAGGEGRGKEPFVRVSWETAAKLVADELKRVRETYGPTAIYGGSYGWMSPGAVGNARNLLQRVLNLNGGFTGGIGDYSTGCAQVILPYVIGSNGVYEQVTSWNLITDRTELIVLWGADPTITNDIDWATTVHENAEGFRRVKEAGIKVVAVNPLKPDTAEFFGDAARWIAPRPGTDVAMMLAMAYELETSGKADREFIRKYTVGYDKFRPYLLGETDGVKKTPEWAEGVCGVKAADIRWLVNEMQTKRTMLMGGWGIQRAQHGEQVHWMMVVLSAMLGQIGLPGGGFGFTYHYSNGGAATSEAPALPGISANPRGGSSGLKWEGASLVSIPLARFTECFLNPGKTIDHNGTKITYPDIRLVFWSGGNPFAQQEDTNGLLKAWKKPETTIVCDSMWTASARHADIVLPACTSLERNDITAVGSYSNLGYVAMHQAILPQYESKSDYEIYRLIAREMGFEKDYTEGLDEMGWVKRFYDAAKLEAAQGGYEMPAFEDFWKAGWVWFPVLSDSEHYNYFGDFRKNPIVNPLGTASGKIEIFSEKVASYGYDDCPGHPTWMEPTEWLGGKIAKDYPFALLTSKSRYRLHSQLDSTESHNFTDVEDREPVWMHPDAAKKLGVATGDVVKVESRRGKVLAGVIVTERVRPDTVVIRHGAWYDPEKQGEVGTLDVHGCDNVLTIDIPSSKLANGNVANSSQVRIEKFTGELPRVRVWEQPRTVRG</sequence>
<comment type="caution">
    <text evidence="12">The sequence shown here is derived from an EMBL/GenBank/DDBJ whole genome shotgun (WGS) entry which is preliminary data.</text>
</comment>
<dbReference type="GO" id="GO:0009061">
    <property type="term" value="P:anaerobic respiration"/>
    <property type="evidence" value="ECO:0007669"/>
    <property type="project" value="TreeGrafter"/>
</dbReference>
<dbReference type="InterPro" id="IPR006658">
    <property type="entry name" value="BisC"/>
</dbReference>
<dbReference type="RefSeq" id="WP_008541300.1">
    <property type="nucleotide sequence ID" value="NZ_JH604907.1"/>
</dbReference>
<evidence type="ECO:0000256" key="2">
    <source>
        <dbReference type="ARBA" id="ARBA00010312"/>
    </source>
</evidence>
<dbReference type="InterPro" id="IPR009010">
    <property type="entry name" value="Asp_de-COase-like_dom_sf"/>
</dbReference>
<evidence type="ECO:0000256" key="9">
    <source>
        <dbReference type="PIRSR" id="PIRSR606658-1"/>
    </source>
</evidence>
<dbReference type="InterPro" id="IPR006311">
    <property type="entry name" value="TAT_signal"/>
</dbReference>
<dbReference type="EC" id="1.7.2.3" evidence="3"/>
<dbReference type="InterPro" id="IPR001763">
    <property type="entry name" value="Rhodanese-like_dom"/>
</dbReference>
<dbReference type="GO" id="GO:0030288">
    <property type="term" value="C:outer membrane-bounded periplasmic space"/>
    <property type="evidence" value="ECO:0007669"/>
    <property type="project" value="TreeGrafter"/>
</dbReference>
<evidence type="ECO:0000256" key="8">
    <source>
        <dbReference type="ARBA" id="ARBA00023002"/>
    </source>
</evidence>
<dbReference type="Gene3D" id="3.40.50.740">
    <property type="match status" value="1"/>
</dbReference>
<keyword evidence="5 9" id="KW-0479">Metal-binding</keyword>
<keyword evidence="6 10" id="KW-0732">Signal</keyword>
<dbReference type="Proteomes" id="UP000004956">
    <property type="component" value="Unassembled WGS sequence"/>
</dbReference>
<keyword evidence="13" id="KW-1185">Reference proteome</keyword>
<feature type="signal peptide" evidence="10">
    <location>
        <begin position="1"/>
        <end position="25"/>
    </location>
</feature>
<dbReference type="PANTHER" id="PTHR43742">
    <property type="entry name" value="TRIMETHYLAMINE-N-OXIDE REDUCTASE"/>
    <property type="match status" value="1"/>
</dbReference>
<evidence type="ECO:0000256" key="10">
    <source>
        <dbReference type="SAM" id="SignalP"/>
    </source>
</evidence>
<dbReference type="HOGENOM" id="CLU_000422_13_3_4"/>
<dbReference type="SUPFAM" id="SSF53706">
    <property type="entry name" value="Formate dehydrogenase/DMSO reductase, domains 1-3"/>
    <property type="match status" value="1"/>
</dbReference>
<dbReference type="GO" id="GO:0043546">
    <property type="term" value="F:molybdopterin cofactor binding"/>
    <property type="evidence" value="ECO:0007669"/>
    <property type="project" value="InterPro"/>
</dbReference>
<dbReference type="Gene3D" id="3.40.228.10">
    <property type="entry name" value="Dimethylsulfoxide Reductase, domain 2"/>
    <property type="match status" value="1"/>
</dbReference>
<dbReference type="EMBL" id="AFBQ01000087">
    <property type="protein sequence ID" value="EHY31946.1"/>
    <property type="molecule type" value="Genomic_DNA"/>
</dbReference>
<dbReference type="InterPro" id="IPR050612">
    <property type="entry name" value="Prok_Mopterin_Oxidored"/>
</dbReference>
<protein>
    <recommendedName>
        <fullName evidence="3">trimethylamine-N-oxide reductase</fullName>
        <ecNumber evidence="3">1.7.2.3</ecNumber>
    </recommendedName>
</protein>